<feature type="chain" id="PRO_5043120727" evidence="6">
    <location>
        <begin position="20"/>
        <end position="326"/>
    </location>
</feature>
<dbReference type="EMBL" id="UYRR01001846">
    <property type="protein sequence ID" value="VDK18994.1"/>
    <property type="molecule type" value="Genomic_DNA"/>
</dbReference>
<dbReference type="InterPro" id="IPR029058">
    <property type="entry name" value="AB_hydrolase_fold"/>
</dbReference>
<protein>
    <submittedName>
        <fullName evidence="9">Serine protease K12H4.7</fullName>
    </submittedName>
</protein>
<dbReference type="Proteomes" id="UP000267096">
    <property type="component" value="Unassembled WGS sequence"/>
</dbReference>
<keyword evidence="5" id="KW-0325">Glycoprotein</keyword>
<dbReference type="Pfam" id="PF05577">
    <property type="entry name" value="Peptidase_S28"/>
    <property type="match status" value="1"/>
</dbReference>
<dbReference type="WBParaSite" id="ASIM_0000176701-mRNA-1">
    <property type="protein sequence ID" value="ASIM_0000176701-mRNA-1"/>
    <property type="gene ID" value="ASIM_0000176701"/>
</dbReference>
<evidence type="ECO:0000256" key="1">
    <source>
        <dbReference type="ARBA" id="ARBA00011079"/>
    </source>
</evidence>
<dbReference type="OrthoDB" id="1735038at2759"/>
<dbReference type="Gene3D" id="1.20.120.980">
    <property type="entry name" value="Serine carboxypeptidase S28, SKS domain"/>
    <property type="match status" value="1"/>
</dbReference>
<keyword evidence="3 6" id="KW-0732">Signal</keyword>
<keyword evidence="4" id="KW-0378">Hydrolase</keyword>
<dbReference type="GO" id="GO:0006508">
    <property type="term" value="P:proteolysis"/>
    <property type="evidence" value="ECO:0007669"/>
    <property type="project" value="UniProtKB-KW"/>
</dbReference>
<gene>
    <name evidence="7" type="ORF">ASIM_LOCUS1639</name>
</gene>
<evidence type="ECO:0000256" key="6">
    <source>
        <dbReference type="SAM" id="SignalP"/>
    </source>
</evidence>
<dbReference type="SUPFAM" id="SSF53474">
    <property type="entry name" value="alpha/beta-Hydrolases"/>
    <property type="match status" value="1"/>
</dbReference>
<dbReference type="PANTHER" id="PTHR11010:SF34">
    <property type="entry name" value="SERINE PROTEASE F56F10.1-RELATED"/>
    <property type="match status" value="1"/>
</dbReference>
<reference evidence="9" key="1">
    <citation type="submission" date="2017-02" db="UniProtKB">
        <authorList>
            <consortium name="WormBaseParasite"/>
        </authorList>
    </citation>
    <scope>IDENTIFICATION</scope>
</reference>
<keyword evidence="8" id="KW-1185">Reference proteome</keyword>
<name>A0A0M3J2K8_ANISI</name>
<evidence type="ECO:0000313" key="8">
    <source>
        <dbReference type="Proteomes" id="UP000267096"/>
    </source>
</evidence>
<feature type="signal peptide" evidence="6">
    <location>
        <begin position="1"/>
        <end position="19"/>
    </location>
</feature>
<evidence type="ECO:0000256" key="5">
    <source>
        <dbReference type="ARBA" id="ARBA00023180"/>
    </source>
</evidence>
<evidence type="ECO:0000256" key="3">
    <source>
        <dbReference type="ARBA" id="ARBA00022729"/>
    </source>
</evidence>
<accession>A0A0M3J2K8</accession>
<dbReference type="Gene3D" id="3.40.50.1820">
    <property type="entry name" value="alpha/beta hydrolase"/>
    <property type="match status" value="1"/>
</dbReference>
<dbReference type="InterPro" id="IPR042269">
    <property type="entry name" value="Ser_carbopepase_S28_SKS"/>
</dbReference>
<reference evidence="7 8" key="2">
    <citation type="submission" date="2018-11" db="EMBL/GenBank/DDBJ databases">
        <authorList>
            <consortium name="Pathogen Informatics"/>
        </authorList>
    </citation>
    <scope>NUCLEOTIDE SEQUENCE [LARGE SCALE GENOMIC DNA]</scope>
</reference>
<dbReference type="GO" id="GO:0008239">
    <property type="term" value="F:dipeptidyl-peptidase activity"/>
    <property type="evidence" value="ECO:0007669"/>
    <property type="project" value="TreeGrafter"/>
</dbReference>
<organism evidence="9">
    <name type="scientific">Anisakis simplex</name>
    <name type="common">Herring worm</name>
    <dbReference type="NCBI Taxonomy" id="6269"/>
    <lineage>
        <taxon>Eukaryota</taxon>
        <taxon>Metazoa</taxon>
        <taxon>Ecdysozoa</taxon>
        <taxon>Nematoda</taxon>
        <taxon>Chromadorea</taxon>
        <taxon>Rhabditida</taxon>
        <taxon>Spirurina</taxon>
        <taxon>Ascaridomorpha</taxon>
        <taxon>Ascaridoidea</taxon>
        <taxon>Anisakidae</taxon>
        <taxon>Anisakis</taxon>
        <taxon>Anisakis simplex complex</taxon>
    </lineage>
</organism>
<sequence>MMRYGCILLFVCVINSAAAIFGQNPSNLPFTVFGRPAGGFLNVVRRRGGQQTGGEENTREQTTSFNDLVQTFTITQPIEHGNASLGKWQQRVQYNPAFYKNKEVIFLMIGGQSPISQSWVSDPSLTYLKWAKQYGAAVFQLEHRCFGQSRPYNNLELTTLRYCTVEQALQDLANFIRQMNVKYKYSKPKWVTFGGSYAGTLNAWFRRKYPHMTVGAVASSAPLTHYLDYFGYSKIMEKVIRDTSASCHNQVGGAIQVILSKTFTAKGRNELSEKLRLAPAFNETTLTVKDIHHLMASIYDLFQSIVQYSYDGKVEISVHQTMSWHN</sequence>
<keyword evidence="2" id="KW-0645">Protease</keyword>
<dbReference type="InterPro" id="IPR008758">
    <property type="entry name" value="Peptidase_S28"/>
</dbReference>
<evidence type="ECO:0000256" key="4">
    <source>
        <dbReference type="ARBA" id="ARBA00022801"/>
    </source>
</evidence>
<evidence type="ECO:0000313" key="9">
    <source>
        <dbReference type="WBParaSite" id="ASIM_0000176701-mRNA-1"/>
    </source>
</evidence>
<dbReference type="GO" id="GO:0070008">
    <property type="term" value="F:serine-type exopeptidase activity"/>
    <property type="evidence" value="ECO:0007669"/>
    <property type="project" value="InterPro"/>
</dbReference>
<evidence type="ECO:0000256" key="2">
    <source>
        <dbReference type="ARBA" id="ARBA00022670"/>
    </source>
</evidence>
<proteinExistence type="inferred from homology"/>
<dbReference type="AlphaFoldDB" id="A0A0M3J2K8"/>
<evidence type="ECO:0000313" key="7">
    <source>
        <dbReference type="EMBL" id="VDK18994.1"/>
    </source>
</evidence>
<dbReference type="PANTHER" id="PTHR11010">
    <property type="entry name" value="PROTEASE S28 PRO-X CARBOXYPEPTIDASE-RELATED"/>
    <property type="match status" value="1"/>
</dbReference>
<comment type="similarity">
    <text evidence="1">Belongs to the peptidase S28 family.</text>
</comment>